<dbReference type="GeneID" id="94334901"/>
<dbReference type="AlphaFoldDB" id="A0AAD9PN40"/>
<proteinExistence type="predicted"/>
<accession>A0AAD9PN40</accession>
<dbReference type="SUPFAM" id="SSF47473">
    <property type="entry name" value="EF-hand"/>
    <property type="match status" value="1"/>
</dbReference>
<dbReference type="Gene3D" id="1.10.238.10">
    <property type="entry name" value="EF-hand"/>
    <property type="match status" value="1"/>
</dbReference>
<organism evidence="1 2">
    <name type="scientific">Babesia duncani</name>
    <dbReference type="NCBI Taxonomy" id="323732"/>
    <lineage>
        <taxon>Eukaryota</taxon>
        <taxon>Sar</taxon>
        <taxon>Alveolata</taxon>
        <taxon>Apicomplexa</taxon>
        <taxon>Aconoidasida</taxon>
        <taxon>Piroplasmida</taxon>
        <taxon>Babesiidae</taxon>
        <taxon>Babesia</taxon>
    </lineage>
</organism>
<evidence type="ECO:0000313" key="2">
    <source>
        <dbReference type="Proteomes" id="UP001214638"/>
    </source>
</evidence>
<gene>
    <name evidence="1" type="ORF">BdWA1_000603</name>
</gene>
<reference evidence="1" key="1">
    <citation type="journal article" date="2023" name="Nat. Microbiol.">
        <title>Babesia duncani multi-omics identifies virulence factors and drug targets.</title>
        <authorList>
            <person name="Singh P."/>
            <person name="Lonardi S."/>
            <person name="Liang Q."/>
            <person name="Vydyam P."/>
            <person name="Khabirova E."/>
            <person name="Fang T."/>
            <person name="Gihaz S."/>
            <person name="Thekkiniath J."/>
            <person name="Munshi M."/>
            <person name="Abel S."/>
            <person name="Ciampossin L."/>
            <person name="Batugedara G."/>
            <person name="Gupta M."/>
            <person name="Lu X.M."/>
            <person name="Lenz T."/>
            <person name="Chakravarty S."/>
            <person name="Cornillot E."/>
            <person name="Hu Y."/>
            <person name="Ma W."/>
            <person name="Gonzalez L.M."/>
            <person name="Sanchez S."/>
            <person name="Estrada K."/>
            <person name="Sanchez-Flores A."/>
            <person name="Montero E."/>
            <person name="Harb O.S."/>
            <person name="Le Roch K.G."/>
            <person name="Mamoun C.B."/>
        </authorList>
    </citation>
    <scope>NUCLEOTIDE SEQUENCE</scope>
    <source>
        <strain evidence="1">WA1</strain>
    </source>
</reference>
<keyword evidence="2" id="KW-1185">Reference proteome</keyword>
<protein>
    <submittedName>
        <fullName evidence="1">EF-hand domain pair</fullName>
    </submittedName>
</protein>
<dbReference type="InterPro" id="IPR011992">
    <property type="entry name" value="EF-hand-dom_pair"/>
</dbReference>
<comment type="caution">
    <text evidence="1">The sequence shown here is derived from an EMBL/GenBank/DDBJ whole genome shotgun (WGS) entry which is preliminary data.</text>
</comment>
<sequence length="193" mass="21046">MSTSFNNIPHCDFPRVHYEAVSARVRAQSTICAGITLPFRSLPFMRAPFCSGLLPIFKALDTKGTGKLDTSSLDEAFTKLLGIKHTQQELEFCLRHLINIGQTGGDGNCKSLDFGAFMEAVNGTCKRQPLASILHGTFKALANGKDVVTTARLVQVANDAKMDVRDDAMVRLGTRMPNGIATFEDFCKCIAKT</sequence>
<evidence type="ECO:0000313" key="1">
    <source>
        <dbReference type="EMBL" id="KAK2197601.1"/>
    </source>
</evidence>
<name>A0AAD9PN40_9APIC</name>
<dbReference type="EMBL" id="JALLKP010000001">
    <property type="protein sequence ID" value="KAK2197601.1"/>
    <property type="molecule type" value="Genomic_DNA"/>
</dbReference>
<dbReference type="RefSeq" id="XP_067804443.1">
    <property type="nucleotide sequence ID" value="XM_067945652.1"/>
</dbReference>
<dbReference type="Proteomes" id="UP001214638">
    <property type="component" value="Unassembled WGS sequence"/>
</dbReference>
<dbReference type="KEGG" id="bdw:94334901"/>